<dbReference type="InterPro" id="IPR042099">
    <property type="entry name" value="ANL_N_sf"/>
</dbReference>
<dbReference type="RefSeq" id="WP_378587252.1">
    <property type="nucleotide sequence ID" value="NZ_JBHSKD010000004.1"/>
</dbReference>
<evidence type="ECO:0000313" key="6">
    <source>
        <dbReference type="Proteomes" id="UP001596087"/>
    </source>
</evidence>
<comment type="similarity">
    <text evidence="1">Belongs to the ATP-dependent AMP-binding enzyme family.</text>
</comment>
<organism evidence="5 6">
    <name type="scientific">Nocardioides taihuensis</name>
    <dbReference type="NCBI Taxonomy" id="1835606"/>
    <lineage>
        <taxon>Bacteria</taxon>
        <taxon>Bacillati</taxon>
        <taxon>Actinomycetota</taxon>
        <taxon>Actinomycetes</taxon>
        <taxon>Propionibacteriales</taxon>
        <taxon>Nocardioidaceae</taxon>
        <taxon>Nocardioides</taxon>
    </lineage>
</organism>
<evidence type="ECO:0000256" key="2">
    <source>
        <dbReference type="ARBA" id="ARBA00022598"/>
    </source>
</evidence>
<sequence length="538" mass="59118">MESYARGETAPALLEETIGANVERTVAAHRDREALVEFASGRRWTWGELDRDVDALARGLLAAGLEKGDRVGIWSPNCAEWTLLQYATAKLGVVLVNVNPAYRTHELTYAVNQSGMRLLVSAESFKTSDYRGMVDATRDECPALERVVYLGTDDWAALLAEGEAIDPGAVAGRMATLDPHDPINIQYTSGTTGRPKGATLSHRNILNNGFFTTETINFTADDRLCIPVPFYHCFGMVMGNLGCTTHGATMVIPAPGFDPETTLRAIAAERCTGVYGVPTMFIAMHNHPTFAEHDLSTLRTGVMAGSVCPVEVMRRCIDDMHMAEVSIAYGMTETSPVSTQTRADDDLDRRTATIGRVHPHVEIKVVDPVTGATVERGETGEFCTRGYSVMLGYWGEPEKTAEAIDADGWMHTGDLAVMREDGYCVISGRIKDMVIRGGENIYPREVEDFLYTHPDVEDVQVIGVPDEKYGEELCAWIKVRAGRPPLDADAVRAFATGRLAHYKIPRYVTVVEEFPMTVTGKVRKVEMREVSTRELGLG</sequence>
<proteinExistence type="inferred from homology"/>
<dbReference type="SUPFAM" id="SSF56801">
    <property type="entry name" value="Acetyl-CoA synthetase-like"/>
    <property type="match status" value="1"/>
</dbReference>
<dbReference type="PANTHER" id="PTHR43201">
    <property type="entry name" value="ACYL-COA SYNTHETASE"/>
    <property type="match status" value="1"/>
</dbReference>
<name>A0ABW0BFK8_9ACTN</name>
<protein>
    <submittedName>
        <fullName evidence="5">AMP-binding protein</fullName>
    </submittedName>
</protein>
<evidence type="ECO:0000259" key="4">
    <source>
        <dbReference type="Pfam" id="PF13193"/>
    </source>
</evidence>
<dbReference type="PANTHER" id="PTHR43201:SF5">
    <property type="entry name" value="MEDIUM-CHAIN ACYL-COA LIGASE ACSF2, MITOCHONDRIAL"/>
    <property type="match status" value="1"/>
</dbReference>
<feature type="domain" description="AMP-dependent synthetase/ligase" evidence="3">
    <location>
        <begin position="23"/>
        <end position="394"/>
    </location>
</feature>
<feature type="domain" description="AMP-binding enzyme C-terminal" evidence="4">
    <location>
        <begin position="445"/>
        <end position="521"/>
    </location>
</feature>
<dbReference type="InterPro" id="IPR025110">
    <property type="entry name" value="AMP-bd_C"/>
</dbReference>
<dbReference type="Proteomes" id="UP001596087">
    <property type="component" value="Unassembled WGS sequence"/>
</dbReference>
<dbReference type="EMBL" id="JBHSKD010000004">
    <property type="protein sequence ID" value="MFC5175842.1"/>
    <property type="molecule type" value="Genomic_DNA"/>
</dbReference>
<dbReference type="Gene3D" id="3.30.300.30">
    <property type="match status" value="1"/>
</dbReference>
<dbReference type="Pfam" id="PF00501">
    <property type="entry name" value="AMP-binding"/>
    <property type="match status" value="1"/>
</dbReference>
<dbReference type="PROSITE" id="PS00455">
    <property type="entry name" value="AMP_BINDING"/>
    <property type="match status" value="1"/>
</dbReference>
<accession>A0ABW0BFK8</accession>
<keyword evidence="6" id="KW-1185">Reference proteome</keyword>
<dbReference type="CDD" id="cd05917">
    <property type="entry name" value="FACL_like_2"/>
    <property type="match status" value="1"/>
</dbReference>
<dbReference type="InterPro" id="IPR020845">
    <property type="entry name" value="AMP-binding_CS"/>
</dbReference>
<evidence type="ECO:0000256" key="1">
    <source>
        <dbReference type="ARBA" id="ARBA00006432"/>
    </source>
</evidence>
<dbReference type="Gene3D" id="3.40.50.12780">
    <property type="entry name" value="N-terminal domain of ligase-like"/>
    <property type="match status" value="1"/>
</dbReference>
<dbReference type="InterPro" id="IPR000873">
    <property type="entry name" value="AMP-dep_synth/lig_dom"/>
</dbReference>
<comment type="caution">
    <text evidence="5">The sequence shown here is derived from an EMBL/GenBank/DDBJ whole genome shotgun (WGS) entry which is preliminary data.</text>
</comment>
<dbReference type="Pfam" id="PF13193">
    <property type="entry name" value="AMP-binding_C"/>
    <property type="match status" value="1"/>
</dbReference>
<gene>
    <name evidence="5" type="ORF">ACFPGP_04100</name>
</gene>
<keyword evidence="2" id="KW-0436">Ligase</keyword>
<evidence type="ECO:0000313" key="5">
    <source>
        <dbReference type="EMBL" id="MFC5175842.1"/>
    </source>
</evidence>
<reference evidence="6" key="1">
    <citation type="journal article" date="2019" name="Int. J. Syst. Evol. Microbiol.">
        <title>The Global Catalogue of Microorganisms (GCM) 10K type strain sequencing project: providing services to taxonomists for standard genome sequencing and annotation.</title>
        <authorList>
            <consortium name="The Broad Institute Genomics Platform"/>
            <consortium name="The Broad Institute Genome Sequencing Center for Infectious Disease"/>
            <person name="Wu L."/>
            <person name="Ma J."/>
        </authorList>
    </citation>
    <scope>NUCLEOTIDE SEQUENCE [LARGE SCALE GENOMIC DNA]</scope>
    <source>
        <strain evidence="6">DFY41</strain>
    </source>
</reference>
<evidence type="ECO:0000259" key="3">
    <source>
        <dbReference type="Pfam" id="PF00501"/>
    </source>
</evidence>
<dbReference type="InterPro" id="IPR045851">
    <property type="entry name" value="AMP-bd_C_sf"/>
</dbReference>